<dbReference type="Gene3D" id="3.40.50.1580">
    <property type="entry name" value="Nucleoside phosphorylase domain"/>
    <property type="match status" value="1"/>
</dbReference>
<dbReference type="InterPro" id="IPR054471">
    <property type="entry name" value="GPIID_WHD"/>
</dbReference>
<dbReference type="Proteomes" id="UP001152533">
    <property type="component" value="Unassembled WGS sequence"/>
</dbReference>
<dbReference type="PROSITE" id="PS50297">
    <property type="entry name" value="ANK_REP_REGION"/>
    <property type="match status" value="8"/>
</dbReference>
<dbReference type="InterPro" id="IPR027417">
    <property type="entry name" value="P-loop_NTPase"/>
</dbReference>
<feature type="repeat" description="ANK" evidence="3">
    <location>
        <begin position="1054"/>
        <end position="1086"/>
    </location>
</feature>
<dbReference type="SUPFAM" id="SSF48403">
    <property type="entry name" value="Ankyrin repeat"/>
    <property type="match status" value="3"/>
</dbReference>
<dbReference type="GO" id="GO:0009116">
    <property type="term" value="P:nucleoside metabolic process"/>
    <property type="evidence" value="ECO:0007669"/>
    <property type="project" value="InterPro"/>
</dbReference>
<dbReference type="InterPro" id="IPR051165">
    <property type="entry name" value="Multifunctional_ANK_Repeat"/>
</dbReference>
<dbReference type="PANTHER" id="PTHR24123">
    <property type="entry name" value="ANKYRIN REPEAT-CONTAINING"/>
    <property type="match status" value="1"/>
</dbReference>
<reference evidence="6" key="1">
    <citation type="submission" date="2022-08" db="EMBL/GenBank/DDBJ databases">
        <authorList>
            <person name="Giroux E."/>
            <person name="Giroux E."/>
        </authorList>
    </citation>
    <scope>NUCLEOTIDE SEQUENCE</scope>
    <source>
        <strain evidence="6">H1091258</strain>
    </source>
</reference>
<dbReference type="PROSITE" id="PS50088">
    <property type="entry name" value="ANK_REPEAT"/>
    <property type="match status" value="13"/>
</dbReference>
<evidence type="ECO:0000313" key="6">
    <source>
        <dbReference type="EMBL" id="CAI0650357.1"/>
    </source>
</evidence>
<feature type="repeat" description="ANK" evidence="3">
    <location>
        <begin position="924"/>
        <end position="956"/>
    </location>
</feature>
<feature type="repeat" description="ANK" evidence="3">
    <location>
        <begin position="1453"/>
        <end position="1485"/>
    </location>
</feature>
<dbReference type="EMBL" id="CAMGZC010000850">
    <property type="protein sequence ID" value="CAI0650357.1"/>
    <property type="molecule type" value="Genomic_DNA"/>
</dbReference>
<evidence type="ECO:0000259" key="5">
    <source>
        <dbReference type="PROSITE" id="PS50837"/>
    </source>
</evidence>
<sequence length="1910" mass="208646">MEDHASSKKRRHDDEDAEDAKAQGKRANVQSKDDLDRYTIGWVCALSIEQTAARAMLDEEFQDVHIRKAANDTNTYTLGSIGRHMVVIACLPKGQLGVVRASKVATSMTSTYRNIKFVLMVGIGGGVPSGPNNVRLGDVVVSTPTGEYPGVVQWDFGKTTDGKFERTGSLNNPPTLLLTALAKMESDHELDGSKIQENLDIMFKKRPNLKDKYGRSEKLEDVLFSASYNHVNHPSNPNLTQSSGGVQGSPQGGTGCLYCDHSKATKREVGEPAVHYGLIASGSQVIKDAAYRDEINKNLGGNTLCIEMEAAGLMDDFPCLVIRGICDYADSHKNDAWQKHAAAVAAALTKELLENVPPVEVESERTVLEKVARSLQENLADIQSTTLASKSEITKLGVQAKRGEDETVLQWLTPVEYGLQQSDFLRRKQSGTGEWFLKSETYRTWLNSKPESNHRTLFCPGIPGAGKTILMSAVVDDIIRRFVPSEMTVTAYVYCNFRRKEVQTVEHFLSSLIKQTARALAQIPDSVTKLYQDNKRSGTIPSALDLSDVFSSILGSFSTVFVLVDALDECDAESRFALLSILVDLQKKTPATLKLFFTSRPVPEIEGRFHDALVCEIRAASEDIHRYVRHRLFQIPVFITDILEDRITNEIATAVDGMFLLAQLYIEFLKDTTCTREILSALDRFKRKSFDKVGNKQQLSHVYDQAYEEAMDRIRSQTQNRRDLGTRVISWITHATRPLTAEELQDALAVANDHENLDHDNFRDVKVMVSVCAGLVTVEDTSNIISLVHYTTQEYFERTREKYFPDDHVMISSICVKYICFVYGMSNSLHVSAGKPRRPFFLFSYASYGWGYHAARGRFLCEDVKRFLLRQDGIFERFSSFIPQPESSLKTPISGVGWAAYHGIDNAIDLFLRHQVPVDTPDSSENTPMVYAVMEGKASFVKLLFQSGADLSHLSQHELLHAVSRSADTNVMEVLLDHGAEIGREDSNRRTPLITAVIANQPSAVLLLLKKGGDINASGKGGRTPLHEAADFDRLNIAKILLDNGAYVDPQDEKGQTPLSMVARASNKDLAKLLLDNGALLNAGSGFGKAPLQVARHDRMIHFLITKGTSTSGANTNLECQLYVSCHRGDTVKVRQLIVTGLRNKAPQGYQLESALILAVRYQHRAIAKLLIEKTLEIDHFSTTQHQLALVHAIETGDRTAAINLVQKGVGINEVQEHRVLPKQKSALVSALLNGYTDIATMLIEGGMNIHGIQGLQGQTPLFSALDLGYPEIASLLIEKGANVNGVQGPRGATALFSAIGDQRSDIVELLLEKGAEVNGIQGPGEKSPLSRALHYHSYDIARLLILHGADVKDFQGSQGTTVLSSAIYHHQYDIIELMLQKGANAKNDANLGADVNYGNALTTACLKKRQSCVKLLLERGANANNTKALLVSCERDDIDYLKLLLDSGADVNDTTLLPAACRSNSLNAVKLLLERGANANNTKALLVSCERDHIDSLKLLLDSGADVNNTKLLPAACRSNSINSVKLLFARGAGARNSEALIASCRRSSLDIVELLVINGASAADRTAFVAACVRNSSSIVRFLLSRGADANNPEALTAACQHNADTVKLLLDAGANAENRDALTRACSQGFLDITALLLDAGANADNETALRNACAEGHFHIVDLLLKMGASPNDSAALVLAHNKDILKLLLDRGMNTMTAVVKNAALLHCCRHSRFPNAAEKIKLLLESGADVQAVDAHGRTGLFGCDSIVAQLLIDSGGDVSLEDRDDQTGLFKCDASTAEVLINNGVNIEARDSSGKTALLRECSDICPRLDKIKLLIERGANINATGFDGLNAVASTCMKATKSAGMEGNRMELLGLLVHAGGRLPEDADIAARVISSLETEIEKDLGRIPWWQTLELTPCEEL</sequence>
<feature type="repeat" description="ANK" evidence="3">
    <location>
        <begin position="1257"/>
        <end position="1289"/>
    </location>
</feature>
<gene>
    <name evidence="6" type="ORF">CGXH109_LOCUS95247</name>
</gene>
<proteinExistence type="predicted"/>
<dbReference type="InterPro" id="IPR035994">
    <property type="entry name" value="Nucleoside_phosphorylase_sf"/>
</dbReference>
<dbReference type="InterPro" id="IPR007111">
    <property type="entry name" value="NACHT_NTPase"/>
</dbReference>
<keyword evidence="1" id="KW-0677">Repeat</keyword>
<dbReference type="SMART" id="SM00248">
    <property type="entry name" value="ANK"/>
    <property type="match status" value="20"/>
</dbReference>
<dbReference type="Pfam" id="PF22939">
    <property type="entry name" value="WHD_GPIID"/>
    <property type="match status" value="1"/>
</dbReference>
<evidence type="ECO:0000256" key="2">
    <source>
        <dbReference type="ARBA" id="ARBA00023043"/>
    </source>
</evidence>
<feature type="repeat" description="ANK" evidence="3">
    <location>
        <begin position="988"/>
        <end position="1020"/>
    </location>
</feature>
<organism evidence="6 7">
    <name type="scientific">Colletotrichum noveboracense</name>
    <dbReference type="NCBI Taxonomy" id="2664923"/>
    <lineage>
        <taxon>Eukaryota</taxon>
        <taxon>Fungi</taxon>
        <taxon>Dikarya</taxon>
        <taxon>Ascomycota</taxon>
        <taxon>Pezizomycotina</taxon>
        <taxon>Sordariomycetes</taxon>
        <taxon>Hypocreomycetidae</taxon>
        <taxon>Glomerellales</taxon>
        <taxon>Glomerellaceae</taxon>
        <taxon>Colletotrichum</taxon>
        <taxon>Colletotrichum gloeosporioides species complex</taxon>
    </lineage>
</organism>
<feature type="repeat" description="ANK" evidence="3">
    <location>
        <begin position="1648"/>
        <end position="1680"/>
    </location>
</feature>
<feature type="repeat" description="ANK" evidence="3">
    <location>
        <begin position="1481"/>
        <end position="1513"/>
    </location>
</feature>
<dbReference type="InterPro" id="IPR002110">
    <property type="entry name" value="Ankyrin_rpt"/>
</dbReference>
<feature type="repeat" description="ANK" evidence="3">
    <location>
        <begin position="1565"/>
        <end position="1597"/>
    </location>
</feature>
<feature type="domain" description="NACHT" evidence="5">
    <location>
        <begin position="455"/>
        <end position="601"/>
    </location>
</feature>
<name>A0A9W4RYJ0_9PEZI</name>
<protein>
    <recommendedName>
        <fullName evidence="5">NACHT domain-containing protein</fullName>
    </recommendedName>
</protein>
<accession>A0A9W4RYJ0</accession>
<dbReference type="PRINTS" id="PR01415">
    <property type="entry name" value="ANKYRIN"/>
</dbReference>
<comment type="caution">
    <text evidence="6">The sequence shown here is derived from an EMBL/GenBank/DDBJ whole genome shotgun (WGS) entry which is preliminary data.</text>
</comment>
<feature type="repeat" description="ANK" evidence="3">
    <location>
        <begin position="955"/>
        <end position="987"/>
    </location>
</feature>
<feature type="repeat" description="ANK" evidence="3">
    <location>
        <begin position="1291"/>
        <end position="1323"/>
    </location>
</feature>
<evidence type="ECO:0000256" key="3">
    <source>
        <dbReference type="PROSITE-ProRule" id="PRU00023"/>
    </source>
</evidence>
<evidence type="ECO:0000256" key="1">
    <source>
        <dbReference type="ARBA" id="ARBA00022737"/>
    </source>
</evidence>
<dbReference type="Pfam" id="PF00023">
    <property type="entry name" value="Ank"/>
    <property type="match status" value="1"/>
</dbReference>
<dbReference type="PANTHER" id="PTHR24123:SF33">
    <property type="entry name" value="PROTEIN HOS4"/>
    <property type="match status" value="1"/>
</dbReference>
<evidence type="ECO:0000256" key="4">
    <source>
        <dbReference type="SAM" id="MobiDB-lite"/>
    </source>
</evidence>
<dbReference type="InterPro" id="IPR036770">
    <property type="entry name" value="Ankyrin_rpt-contain_sf"/>
</dbReference>
<feature type="repeat" description="ANK" evidence="3">
    <location>
        <begin position="1021"/>
        <end position="1053"/>
    </location>
</feature>
<dbReference type="Pfam" id="PF24883">
    <property type="entry name" value="NPHP3_N"/>
    <property type="match status" value="1"/>
</dbReference>
<keyword evidence="7" id="KW-1185">Reference proteome</keyword>
<feature type="repeat" description="ANK" evidence="3">
    <location>
        <begin position="1359"/>
        <end position="1391"/>
    </location>
</feature>
<dbReference type="PROSITE" id="PS50837">
    <property type="entry name" value="NACHT"/>
    <property type="match status" value="1"/>
</dbReference>
<dbReference type="SUPFAM" id="SSF52540">
    <property type="entry name" value="P-loop containing nucleoside triphosphate hydrolases"/>
    <property type="match status" value="1"/>
</dbReference>
<dbReference type="Gene3D" id="3.40.50.300">
    <property type="entry name" value="P-loop containing nucleotide triphosphate hydrolases"/>
    <property type="match status" value="1"/>
</dbReference>
<dbReference type="Pfam" id="PF12796">
    <property type="entry name" value="Ank_2"/>
    <property type="match status" value="5"/>
</dbReference>
<dbReference type="InterPro" id="IPR056884">
    <property type="entry name" value="NPHP3-like_N"/>
</dbReference>
<keyword evidence="2 3" id="KW-0040">ANK repeat</keyword>
<dbReference type="Gene3D" id="1.25.40.20">
    <property type="entry name" value="Ankyrin repeat-containing domain"/>
    <property type="match status" value="7"/>
</dbReference>
<dbReference type="SUPFAM" id="SSF53167">
    <property type="entry name" value="Purine and uridine phosphorylases"/>
    <property type="match status" value="1"/>
</dbReference>
<evidence type="ECO:0000313" key="7">
    <source>
        <dbReference type="Proteomes" id="UP001152533"/>
    </source>
</evidence>
<dbReference type="GO" id="GO:0003824">
    <property type="term" value="F:catalytic activity"/>
    <property type="evidence" value="ECO:0007669"/>
    <property type="project" value="InterPro"/>
</dbReference>
<feature type="region of interest" description="Disordered" evidence="4">
    <location>
        <begin position="1"/>
        <end position="28"/>
    </location>
</feature>
<feature type="repeat" description="ANK" evidence="3">
    <location>
        <begin position="1425"/>
        <end position="1457"/>
    </location>
</feature>